<keyword evidence="7" id="KW-1185">Reference proteome</keyword>
<accession>A0A8C7SP80</accession>
<dbReference type="InterPro" id="IPR033989">
    <property type="entry name" value="CD209-like_CTLD"/>
</dbReference>
<evidence type="ECO:0000256" key="3">
    <source>
        <dbReference type="SAM" id="MobiDB-lite"/>
    </source>
</evidence>
<dbReference type="GO" id="GO:0030246">
    <property type="term" value="F:carbohydrate binding"/>
    <property type="evidence" value="ECO:0007669"/>
    <property type="project" value="UniProtKB-KW"/>
</dbReference>
<dbReference type="InterPro" id="IPR036116">
    <property type="entry name" value="FN3_sf"/>
</dbReference>
<dbReference type="GeneTree" id="ENSGT01020000230338"/>
<dbReference type="Gene3D" id="1.20.5.400">
    <property type="match status" value="4"/>
</dbReference>
<dbReference type="CDD" id="cd00063">
    <property type="entry name" value="FN3"/>
    <property type="match status" value="7"/>
</dbReference>
<feature type="domain" description="Fibronectin type-III" evidence="5">
    <location>
        <begin position="157"/>
        <end position="249"/>
    </location>
</feature>
<sequence length="1014" mass="112274">MEKVPQRFFISNCIPGTDPLAAVTDDCHKTFSNLHPGTEYTVSVATVLSNGEQSEPVSTTVCTILPAPDQLTVDLVETRSAAVSWNQPPGLDQTQHHYQISYHCPGTEPHITTTSSHSITISDLQGGTQYSVTVCTVLENGKQSQLVSTTLTTVLPAPDQLTVDSVDTTSAAVSWSQPPGLDQTQHHYQISYRCPGIKPHITTTSSHSITLSDLKPATEYSVTVCTVLENGKQSQLVLTTLTTVPTAPGQLTVDTTSATFSWSQPPGLDQTQHHYQISYHCPGTEPHYTTTSSHSITLSDLQGGTQYSVTVCTVLENGKKSRLVSTTLTTVLPAPDQLTVDSVDTTSAAVSWNQPPGLNQTQHHYQISYRCPGTEPHITTTSSHSITLSDLQCGTQYSVTVCTVLENGRQSRLVSTTLTTILPAPDQLTVDSVDTTSAAVSWSQPPGLNQTQHHYQISYRCPETEPHITTTSSHSITLSDLQCGKQYFVTVCSVLEDGKQSQLVSTTLTTILPAPDQLTVDSVDITSAAVSWNQPPGLNQTQHHYQISYRCPGTKPHITTTSSHSITLSDLQCATQYSVTVCTVLENGKQSQLVSTTLTTILPAPDQLTVDSVDTTSAAVSWSQPPGLNQTQHHYHYQISYQCPGTKPHITTTSSHSISLSDLQCGTQYSVTVCTVLENGKQSQLVSTTLTTEHVQWWKRPSRVAAVFVLLAVIIGLWDSYAAAERDQLQTIYNTLTKERDQLQNSLNTRTTERDQLQNSLNTRTTERDQLQNSLNTRTTERDQLQNSLNTRTTDRDQLQNSLNTRTTERDQLQNSLNTRTTERDQLQNSLNTRTTERDQLQNSLNTRTTERDQLQNSLNTKTTEIDKLMKRLNTITMEHDQLQKDIGSYPEGWRRFGCSCYYLSTERKSWKESRQDCLERGADLVIINSEEEQTFINGFESVTFAWIGLTDSVTEGTWKWVDGTPLTTPRYWWSGEPGGGTYQNCGEIYYISSGQGVWRDLGCSFSQEWICEK</sequence>
<feature type="domain" description="C-type lectin" evidence="4">
    <location>
        <begin position="897"/>
        <end position="1013"/>
    </location>
</feature>
<dbReference type="Proteomes" id="UP000694395">
    <property type="component" value="Chromosome 10"/>
</dbReference>
<dbReference type="Pfam" id="PF00059">
    <property type="entry name" value="Lectin_C"/>
    <property type="match status" value="1"/>
</dbReference>
<evidence type="ECO:0000313" key="6">
    <source>
        <dbReference type="Ensembl" id="ENSOMYP00000068990.2"/>
    </source>
</evidence>
<dbReference type="InterPro" id="IPR001304">
    <property type="entry name" value="C-type_lectin-like"/>
</dbReference>
<dbReference type="PROSITE" id="PS00615">
    <property type="entry name" value="C_TYPE_LECTIN_1"/>
    <property type="match status" value="1"/>
</dbReference>
<dbReference type="SUPFAM" id="SSF56436">
    <property type="entry name" value="C-type lectin-like"/>
    <property type="match status" value="1"/>
</dbReference>
<evidence type="ECO:0000313" key="7">
    <source>
        <dbReference type="Proteomes" id="UP000694395"/>
    </source>
</evidence>
<dbReference type="PROSITE" id="PS50853">
    <property type="entry name" value="FN3"/>
    <property type="match status" value="6"/>
</dbReference>
<feature type="region of interest" description="Disordered" evidence="3">
    <location>
        <begin position="745"/>
        <end position="854"/>
    </location>
</feature>
<name>A0A8C7SP80_ONCMY</name>
<keyword evidence="1" id="KW-0430">Lectin</keyword>
<dbReference type="SUPFAM" id="SSF49265">
    <property type="entry name" value="Fibronectin type III"/>
    <property type="match status" value="4"/>
</dbReference>
<keyword evidence="2" id="KW-1015">Disulfide bond</keyword>
<feature type="domain" description="Fibronectin type-III" evidence="5">
    <location>
        <begin position="605"/>
        <end position="695"/>
    </location>
</feature>
<dbReference type="GO" id="GO:0016020">
    <property type="term" value="C:membrane"/>
    <property type="evidence" value="ECO:0007669"/>
    <property type="project" value="UniProtKB-SubCell"/>
</dbReference>
<dbReference type="InterPro" id="IPR018378">
    <property type="entry name" value="C-type_lectin_CS"/>
</dbReference>
<feature type="domain" description="Fibronectin type-III" evidence="5">
    <location>
        <begin position="514"/>
        <end position="604"/>
    </location>
</feature>
<dbReference type="InterPro" id="IPR013783">
    <property type="entry name" value="Ig-like_fold"/>
</dbReference>
<dbReference type="PANTHER" id="PTHR46957">
    <property type="entry name" value="CYTOKINE RECEPTOR"/>
    <property type="match status" value="1"/>
</dbReference>
<dbReference type="Gene3D" id="2.60.40.10">
    <property type="entry name" value="Immunoglobulins"/>
    <property type="match status" value="8"/>
</dbReference>
<dbReference type="PROSITE" id="PS50041">
    <property type="entry name" value="C_TYPE_LECTIN_2"/>
    <property type="match status" value="1"/>
</dbReference>
<dbReference type="CDD" id="cd03590">
    <property type="entry name" value="CLECT_DC-SIGN_like"/>
    <property type="match status" value="1"/>
</dbReference>
<dbReference type="Gene3D" id="3.10.100.10">
    <property type="entry name" value="Mannose-Binding Protein A, subunit A"/>
    <property type="match status" value="1"/>
</dbReference>
<reference evidence="6" key="3">
    <citation type="submission" date="2025-09" db="UniProtKB">
        <authorList>
            <consortium name="Ensembl"/>
        </authorList>
    </citation>
    <scope>IDENTIFICATION</scope>
</reference>
<organism evidence="6 7">
    <name type="scientific">Oncorhynchus mykiss</name>
    <name type="common">Rainbow trout</name>
    <name type="synonym">Salmo gairdneri</name>
    <dbReference type="NCBI Taxonomy" id="8022"/>
    <lineage>
        <taxon>Eukaryota</taxon>
        <taxon>Metazoa</taxon>
        <taxon>Chordata</taxon>
        <taxon>Craniata</taxon>
        <taxon>Vertebrata</taxon>
        <taxon>Euteleostomi</taxon>
        <taxon>Actinopterygii</taxon>
        <taxon>Neopterygii</taxon>
        <taxon>Teleostei</taxon>
        <taxon>Protacanthopterygii</taxon>
        <taxon>Salmoniformes</taxon>
        <taxon>Salmonidae</taxon>
        <taxon>Salmoninae</taxon>
        <taxon>Oncorhynchus</taxon>
    </lineage>
</organism>
<dbReference type="InterPro" id="IPR016187">
    <property type="entry name" value="CTDL_fold"/>
</dbReference>
<evidence type="ECO:0000256" key="2">
    <source>
        <dbReference type="ARBA" id="ARBA00023157"/>
    </source>
</evidence>
<dbReference type="InterPro" id="IPR050713">
    <property type="entry name" value="RTP_Phos/Ushers"/>
</dbReference>
<dbReference type="Ensembl" id="ENSOMYT00000075163.2">
    <property type="protein sequence ID" value="ENSOMYP00000068990.2"/>
    <property type="gene ID" value="ENSOMYG00000032005.2"/>
</dbReference>
<dbReference type="AlphaFoldDB" id="A0A8C7SP80"/>
<dbReference type="Pfam" id="PF00041">
    <property type="entry name" value="fn3"/>
    <property type="match status" value="7"/>
</dbReference>
<dbReference type="InterPro" id="IPR003961">
    <property type="entry name" value="FN3_dom"/>
</dbReference>
<feature type="domain" description="Fibronectin type-III" evidence="5">
    <location>
        <begin position="67"/>
        <end position="156"/>
    </location>
</feature>
<proteinExistence type="predicted"/>
<reference evidence="6" key="1">
    <citation type="submission" date="2020-07" db="EMBL/GenBank/DDBJ databases">
        <title>A long reads based de novo assembly of the rainbow trout Arlee double haploid line genome.</title>
        <authorList>
            <person name="Gao G."/>
            <person name="Palti Y."/>
        </authorList>
    </citation>
    <scope>NUCLEOTIDE SEQUENCE [LARGE SCALE GENOMIC DNA]</scope>
</reference>
<reference evidence="6" key="2">
    <citation type="submission" date="2025-08" db="UniProtKB">
        <authorList>
            <consortium name="Ensembl"/>
        </authorList>
    </citation>
    <scope>IDENTIFICATION</scope>
</reference>
<dbReference type="SMART" id="SM00060">
    <property type="entry name" value="FN3"/>
    <property type="match status" value="7"/>
</dbReference>
<feature type="domain" description="Fibronectin type-III" evidence="5">
    <location>
        <begin position="334"/>
        <end position="424"/>
    </location>
</feature>
<evidence type="ECO:0000256" key="1">
    <source>
        <dbReference type="ARBA" id="ARBA00022734"/>
    </source>
</evidence>
<protein>
    <submittedName>
        <fullName evidence="6">Uncharacterized protein</fullName>
    </submittedName>
</protein>
<evidence type="ECO:0000259" key="4">
    <source>
        <dbReference type="PROSITE" id="PS50041"/>
    </source>
</evidence>
<dbReference type="InterPro" id="IPR016186">
    <property type="entry name" value="C-type_lectin-like/link_sf"/>
</dbReference>
<evidence type="ECO:0000259" key="5">
    <source>
        <dbReference type="PROSITE" id="PS50853"/>
    </source>
</evidence>
<feature type="domain" description="Fibronectin type-III" evidence="5">
    <location>
        <begin position="425"/>
        <end position="513"/>
    </location>
</feature>
<dbReference type="SMART" id="SM00034">
    <property type="entry name" value="CLECT"/>
    <property type="match status" value="1"/>
</dbReference>
<dbReference type="PANTHER" id="PTHR46957:SF10">
    <property type="entry name" value="PROTEIN TYROSINE PHOSPHATASE, RECEPTOR TYPE, H"/>
    <property type="match status" value="1"/>
</dbReference>